<dbReference type="InterPro" id="IPR001509">
    <property type="entry name" value="Epimerase_deHydtase"/>
</dbReference>
<dbReference type="Pfam" id="PF01370">
    <property type="entry name" value="Epimerase"/>
    <property type="match status" value="1"/>
</dbReference>
<evidence type="ECO:0000259" key="1">
    <source>
        <dbReference type="Pfam" id="PF01370"/>
    </source>
</evidence>
<gene>
    <name evidence="2" type="ORF">ACFQQL_05020</name>
</gene>
<dbReference type="RefSeq" id="WP_382391871.1">
    <property type="nucleotide sequence ID" value="NZ_JBHTCQ010000001.1"/>
</dbReference>
<reference evidence="3" key="1">
    <citation type="journal article" date="2019" name="Int. J. Syst. Evol. Microbiol.">
        <title>The Global Catalogue of Microorganisms (GCM) 10K type strain sequencing project: providing services to taxonomists for standard genome sequencing and annotation.</title>
        <authorList>
            <consortium name="The Broad Institute Genomics Platform"/>
            <consortium name="The Broad Institute Genome Sequencing Center for Infectious Disease"/>
            <person name="Wu L."/>
            <person name="Ma J."/>
        </authorList>
    </citation>
    <scope>NUCLEOTIDE SEQUENCE [LARGE SCALE GENOMIC DNA]</scope>
    <source>
        <strain evidence="3">JCM 1490</strain>
    </source>
</reference>
<keyword evidence="3" id="KW-1185">Reference proteome</keyword>
<name>A0ABW2QA54_9MICO</name>
<evidence type="ECO:0000313" key="3">
    <source>
        <dbReference type="Proteomes" id="UP001596455"/>
    </source>
</evidence>
<dbReference type="InterPro" id="IPR051783">
    <property type="entry name" value="NAD(P)-dependent_oxidoreduct"/>
</dbReference>
<sequence>MPDARVVGITGAGGYVGTVLTRHFRQAGWHVVALQRSAPADPAVEHRPYDLTSAPGPALFEGLDALVHCAYDLRLIDEAEIRRVNLLGTERLFEAARTAGVGSLVLISSMSAYEGTTQIYGRTKLACEHLTTQLGGTSLRLGLVYGDGGGGMAGALTTLATLPVAPVLRPEPYQYTVHEDDMARCVLSVTAQRPVTTRMAGVANGRRVPFDEVLRGLRRSATGSASMRVAPVPGRLLGTALRLAERSGLRLPFRADSLDGLVRPAPAVPNIDLWTQRRITLRDYADHMLGAAPEA</sequence>
<dbReference type="PANTHER" id="PTHR48079:SF6">
    <property type="entry name" value="NAD(P)-BINDING DOMAIN-CONTAINING PROTEIN-RELATED"/>
    <property type="match status" value="1"/>
</dbReference>
<organism evidence="2 3">
    <name type="scientific">Georgenia alba</name>
    <dbReference type="NCBI Taxonomy" id="2233858"/>
    <lineage>
        <taxon>Bacteria</taxon>
        <taxon>Bacillati</taxon>
        <taxon>Actinomycetota</taxon>
        <taxon>Actinomycetes</taxon>
        <taxon>Micrococcales</taxon>
        <taxon>Bogoriellaceae</taxon>
        <taxon>Georgenia</taxon>
    </lineage>
</organism>
<dbReference type="CDD" id="cd08946">
    <property type="entry name" value="SDR_e"/>
    <property type="match status" value="1"/>
</dbReference>
<comment type="caution">
    <text evidence="2">The sequence shown here is derived from an EMBL/GenBank/DDBJ whole genome shotgun (WGS) entry which is preliminary data.</text>
</comment>
<dbReference type="Proteomes" id="UP001596455">
    <property type="component" value="Unassembled WGS sequence"/>
</dbReference>
<accession>A0ABW2QA54</accession>
<evidence type="ECO:0000313" key="2">
    <source>
        <dbReference type="EMBL" id="MFC7404460.1"/>
    </source>
</evidence>
<proteinExistence type="predicted"/>
<dbReference type="PANTHER" id="PTHR48079">
    <property type="entry name" value="PROTEIN YEEZ"/>
    <property type="match status" value="1"/>
</dbReference>
<dbReference type="SUPFAM" id="SSF51735">
    <property type="entry name" value="NAD(P)-binding Rossmann-fold domains"/>
    <property type="match status" value="1"/>
</dbReference>
<dbReference type="InterPro" id="IPR036291">
    <property type="entry name" value="NAD(P)-bd_dom_sf"/>
</dbReference>
<protein>
    <submittedName>
        <fullName evidence="2">NAD-dependent epimerase/dehydratase family protein</fullName>
    </submittedName>
</protein>
<dbReference type="EMBL" id="JBHTCQ010000001">
    <property type="protein sequence ID" value="MFC7404460.1"/>
    <property type="molecule type" value="Genomic_DNA"/>
</dbReference>
<dbReference type="Gene3D" id="3.40.50.720">
    <property type="entry name" value="NAD(P)-binding Rossmann-like Domain"/>
    <property type="match status" value="1"/>
</dbReference>
<feature type="domain" description="NAD-dependent epimerase/dehydratase" evidence="1">
    <location>
        <begin position="9"/>
        <end position="148"/>
    </location>
</feature>